<gene>
    <name evidence="1" type="ORF">DCAF_LOCUS15951</name>
</gene>
<evidence type="ECO:0000313" key="2">
    <source>
        <dbReference type="Proteomes" id="UP001314170"/>
    </source>
</evidence>
<proteinExistence type="predicted"/>
<comment type="caution">
    <text evidence="1">The sequence shown here is derived from an EMBL/GenBank/DDBJ whole genome shotgun (WGS) entry which is preliminary data.</text>
</comment>
<accession>A0AAV1RZB6</accession>
<name>A0AAV1RZB6_9ROSI</name>
<dbReference type="Proteomes" id="UP001314170">
    <property type="component" value="Unassembled WGS sequence"/>
</dbReference>
<evidence type="ECO:0000313" key="1">
    <source>
        <dbReference type="EMBL" id="CAK7340862.1"/>
    </source>
</evidence>
<reference evidence="1 2" key="1">
    <citation type="submission" date="2024-01" db="EMBL/GenBank/DDBJ databases">
        <authorList>
            <person name="Waweru B."/>
        </authorList>
    </citation>
    <scope>NUCLEOTIDE SEQUENCE [LARGE SCALE GENOMIC DNA]</scope>
</reference>
<dbReference type="AlphaFoldDB" id="A0AAV1RZB6"/>
<keyword evidence="2" id="KW-1185">Reference proteome</keyword>
<dbReference type="EMBL" id="CAWUPB010001160">
    <property type="protein sequence ID" value="CAK7340862.1"/>
    <property type="molecule type" value="Genomic_DNA"/>
</dbReference>
<sequence length="64" mass="7476">MKISSELKGPRRVGWTQRFTNNWSTTALKDAAAAQNIETANREGKTISWVPRRDGWRFVDREKR</sequence>
<organism evidence="1 2">
    <name type="scientific">Dovyalis caffra</name>
    <dbReference type="NCBI Taxonomy" id="77055"/>
    <lineage>
        <taxon>Eukaryota</taxon>
        <taxon>Viridiplantae</taxon>
        <taxon>Streptophyta</taxon>
        <taxon>Embryophyta</taxon>
        <taxon>Tracheophyta</taxon>
        <taxon>Spermatophyta</taxon>
        <taxon>Magnoliopsida</taxon>
        <taxon>eudicotyledons</taxon>
        <taxon>Gunneridae</taxon>
        <taxon>Pentapetalae</taxon>
        <taxon>rosids</taxon>
        <taxon>fabids</taxon>
        <taxon>Malpighiales</taxon>
        <taxon>Salicaceae</taxon>
        <taxon>Flacourtieae</taxon>
        <taxon>Dovyalis</taxon>
    </lineage>
</organism>
<protein>
    <submittedName>
        <fullName evidence="1">Uncharacterized protein</fullName>
    </submittedName>
</protein>